<keyword evidence="4" id="KW-1185">Reference proteome</keyword>
<proteinExistence type="predicted"/>
<dbReference type="InterPro" id="IPR056884">
    <property type="entry name" value="NPHP3-like_N"/>
</dbReference>
<evidence type="ECO:0000313" key="3">
    <source>
        <dbReference type="EMBL" id="GAW25151.1"/>
    </source>
</evidence>
<dbReference type="OrthoDB" id="195446at2759"/>
<dbReference type="Proteomes" id="UP000054516">
    <property type="component" value="Unassembled WGS sequence"/>
</dbReference>
<dbReference type="AlphaFoldDB" id="A0A1S8A508"/>
<feature type="domain" description="Nephrocystin 3-like N-terminal" evidence="2">
    <location>
        <begin position="29"/>
        <end position="74"/>
    </location>
</feature>
<protein>
    <recommendedName>
        <fullName evidence="2">Nephrocystin 3-like N-terminal domain-containing protein</fullName>
    </recommendedName>
</protein>
<dbReference type="EMBL" id="DF977447">
    <property type="protein sequence ID" value="GAW25151.1"/>
    <property type="molecule type" value="Genomic_DNA"/>
</dbReference>
<sequence length="74" mass="8228">MRNKLLNALSPRPVGLVHDHLSKVRVKDSGDWVFDLPMYKAWHEVTLDPLVGAEGGENCLWLQGNLGAGKTMLM</sequence>
<name>A0A1S8A508_ROSNE</name>
<dbReference type="Pfam" id="PF24883">
    <property type="entry name" value="NPHP3_N"/>
    <property type="match status" value="1"/>
</dbReference>
<evidence type="ECO:0000313" key="4">
    <source>
        <dbReference type="Proteomes" id="UP000054516"/>
    </source>
</evidence>
<accession>A0A1S8A508</accession>
<organism evidence="3">
    <name type="scientific">Rosellinia necatrix</name>
    <name type="common">White root-rot fungus</name>
    <dbReference type="NCBI Taxonomy" id="77044"/>
    <lineage>
        <taxon>Eukaryota</taxon>
        <taxon>Fungi</taxon>
        <taxon>Dikarya</taxon>
        <taxon>Ascomycota</taxon>
        <taxon>Pezizomycotina</taxon>
        <taxon>Sordariomycetes</taxon>
        <taxon>Xylariomycetidae</taxon>
        <taxon>Xylariales</taxon>
        <taxon>Xylariaceae</taxon>
        <taxon>Rosellinia</taxon>
    </lineage>
</organism>
<evidence type="ECO:0000256" key="1">
    <source>
        <dbReference type="ARBA" id="ARBA00022737"/>
    </source>
</evidence>
<keyword evidence="1" id="KW-0677">Repeat</keyword>
<gene>
    <name evidence="3" type="ORF">SAMD00023353_0201640</name>
</gene>
<evidence type="ECO:0000259" key="2">
    <source>
        <dbReference type="Pfam" id="PF24883"/>
    </source>
</evidence>
<reference evidence="3" key="1">
    <citation type="submission" date="2016-03" db="EMBL/GenBank/DDBJ databases">
        <title>Draft genome sequence of Rosellinia necatrix.</title>
        <authorList>
            <person name="Kanematsu S."/>
        </authorList>
    </citation>
    <scope>NUCLEOTIDE SEQUENCE [LARGE SCALE GENOMIC DNA]</scope>
    <source>
        <strain evidence="3">W97</strain>
    </source>
</reference>